<keyword evidence="3" id="KW-1185">Reference proteome</keyword>
<dbReference type="PRINTS" id="PR00702">
    <property type="entry name" value="ACRIFLAVINRP"/>
</dbReference>
<dbReference type="EMBL" id="CP022530">
    <property type="protein sequence ID" value="ASP38700.1"/>
    <property type="molecule type" value="Genomic_DNA"/>
</dbReference>
<dbReference type="Gene3D" id="3.30.70.1430">
    <property type="entry name" value="Multidrug efflux transporter AcrB pore domain"/>
    <property type="match status" value="2"/>
</dbReference>
<feature type="transmembrane region" description="Helical" evidence="1">
    <location>
        <begin position="993"/>
        <end position="1019"/>
    </location>
</feature>
<dbReference type="Gene3D" id="3.30.70.1320">
    <property type="entry name" value="Multidrug efflux transporter AcrB pore domain like"/>
    <property type="match status" value="1"/>
</dbReference>
<dbReference type="InterPro" id="IPR001036">
    <property type="entry name" value="Acrflvin-R"/>
</dbReference>
<dbReference type="Gene3D" id="1.20.1640.10">
    <property type="entry name" value="Multidrug efflux transporter AcrB transmembrane domain"/>
    <property type="match status" value="2"/>
</dbReference>
<dbReference type="RefSeq" id="WP_094059886.1">
    <property type="nucleotide sequence ID" value="NZ_CP022530.1"/>
</dbReference>
<protein>
    <submittedName>
        <fullName evidence="2">Acriflavin resistance protein</fullName>
    </submittedName>
</protein>
<feature type="transmembrane region" description="Helical" evidence="1">
    <location>
        <begin position="918"/>
        <end position="940"/>
    </location>
</feature>
<reference evidence="2 3" key="1">
    <citation type="submission" date="2017-07" db="EMBL/GenBank/DDBJ databases">
        <title>Annotated genome sequence of Bacterioplanes sanyensis isolated from Red Sea.</title>
        <authorList>
            <person name="Rehman Z.U."/>
        </authorList>
    </citation>
    <scope>NUCLEOTIDE SEQUENCE [LARGE SCALE GENOMIC DNA]</scope>
    <source>
        <strain evidence="2 3">NV9</strain>
    </source>
</reference>
<feature type="transmembrane region" description="Helical" evidence="1">
    <location>
        <begin position="380"/>
        <end position="400"/>
    </location>
</feature>
<dbReference type="PANTHER" id="PTHR32063:SF33">
    <property type="entry name" value="RND SUPERFAMILY EFFLUX PUMP PERMEASE COMPONENT"/>
    <property type="match status" value="1"/>
</dbReference>
<dbReference type="OrthoDB" id="5287122at2"/>
<proteinExistence type="predicted"/>
<feature type="transmembrane region" description="Helical" evidence="1">
    <location>
        <begin position="328"/>
        <end position="347"/>
    </location>
</feature>
<accession>A0A222FIV0</accession>
<feature type="transmembrane region" description="Helical" evidence="1">
    <location>
        <begin position="429"/>
        <end position="448"/>
    </location>
</feature>
<keyword evidence="1" id="KW-0472">Membrane</keyword>
<organism evidence="2 3">
    <name type="scientific">Bacterioplanes sanyensis</name>
    <dbReference type="NCBI Taxonomy" id="1249553"/>
    <lineage>
        <taxon>Bacteria</taxon>
        <taxon>Pseudomonadati</taxon>
        <taxon>Pseudomonadota</taxon>
        <taxon>Gammaproteobacteria</taxon>
        <taxon>Oceanospirillales</taxon>
        <taxon>Oceanospirillaceae</taxon>
        <taxon>Bacterioplanes</taxon>
    </lineage>
</organism>
<dbReference type="SUPFAM" id="SSF82693">
    <property type="entry name" value="Multidrug efflux transporter AcrB pore domain, PN1, PN2, PC1 and PC2 subdomains"/>
    <property type="match status" value="3"/>
</dbReference>
<dbReference type="PANTHER" id="PTHR32063">
    <property type="match status" value="1"/>
</dbReference>
<sequence length="1024" mass="113091">MMRFIIEHPTAANLLMLLALVLGLNQLGSLKRETFPHIESYEMQASVTYPGAAVETIANAVCRPLEDSATDVLNLQEMRCDARSGRALLTLTMAPDGDFTAFQADVRSAIDGIDDLPEQAEEPVVSELGQTQPVVSLALTSAQLQRWQLKDLAEHLKLQLLQQSDAARIDIDGFGQRQWRISLLPEQLRRYQLSLQQVSQLIAQNNIRIPAGQLQGQRQVFDVQVDHESRTLAQLQQLILLSPSDGDQIRLMDIARVEKVFEPLESRILFDGTPAALLHIKKNTGQDSLDILAQVNAFMAQQQQRLPDSIELHLTQDQTSIIVDRLNMLMNNAWQGLLLVFVTLLLFFNLRYTFWVVMGLPVSFLGGLFVLGWFDISINMMSMVALLLALGILMDDAIVISESIAEQLKSGNSDHQSISQAVIAGVQRVGRGVLSSFATTVLIFGSMIGLQGDLGQVLRVVPMVLLIVVCVSLLEAFFILPSHLFHSVAGEAKLDRTARLRAWVQDHFERWQKKLGNGVHWAIRWRYAVLGSTLALFMLSVSLLVSGVLKFSALPELDGDVLQARLLLPAGATLAQTQQQVDQLQQALNKASNELEPGLIEHQTVTFGFNADAYESGPHMATVSLDLLSAEQRQTSIDELISAWQAQLPALPWVSSLIFTEPALGPAGRAIELGFSGLPVAQLDQVAEQTRQWLGGFYGVYNLFDDSRPGIAQLNVTLKAEAQRQGLDQRWLANELYAAFYGVKVNEQYTELDDIEVRIALDRAWVKNQDQLALYPVRLPTGDTVALEAIADIEWQQGVQRLQRVDRQTTVTVYGSVNGLQANSKEVIQAFQAQLWPQLQQQYPALRLQLEGELANSAETQQSLKQGFILGLLGVFILLSLQFRSYSEPLIVMLAIPLALIGVVFGHLVMGYNLAMPSMIGFVSLAGIVVNNAILIVEFVKQHVAQGHALADAAQLASEQRLRAMLLTTSTTVAGMLPLLLETSLQAQVLIPLVISVAFGLLASSVLVLFVIPCLFACLQDWRR</sequence>
<dbReference type="AlphaFoldDB" id="A0A222FIV0"/>
<dbReference type="Proteomes" id="UP000202440">
    <property type="component" value="Chromosome"/>
</dbReference>
<feature type="transmembrane region" description="Helical" evidence="1">
    <location>
        <begin position="961"/>
        <end position="981"/>
    </location>
</feature>
<keyword evidence="1" id="KW-1133">Transmembrane helix</keyword>
<dbReference type="Gene3D" id="3.30.2090.10">
    <property type="entry name" value="Multidrug efflux transporter AcrB TolC docking domain, DN and DC subdomains"/>
    <property type="match status" value="2"/>
</dbReference>
<dbReference type="GO" id="GO:0005886">
    <property type="term" value="C:plasma membrane"/>
    <property type="evidence" value="ECO:0007669"/>
    <property type="project" value="TreeGrafter"/>
</dbReference>
<feature type="transmembrane region" description="Helical" evidence="1">
    <location>
        <begin position="460"/>
        <end position="480"/>
    </location>
</feature>
<feature type="transmembrane region" description="Helical" evidence="1">
    <location>
        <begin position="867"/>
        <end position="883"/>
    </location>
</feature>
<feature type="transmembrane region" description="Helical" evidence="1">
    <location>
        <begin position="890"/>
        <end position="912"/>
    </location>
</feature>
<evidence type="ECO:0000313" key="2">
    <source>
        <dbReference type="EMBL" id="ASP38700.1"/>
    </source>
</evidence>
<name>A0A222FIV0_9GAMM</name>
<evidence type="ECO:0000256" key="1">
    <source>
        <dbReference type="SAM" id="Phobius"/>
    </source>
</evidence>
<dbReference type="Gene3D" id="3.30.70.1440">
    <property type="entry name" value="Multidrug efflux transporter AcrB pore domain"/>
    <property type="match status" value="1"/>
</dbReference>
<dbReference type="Pfam" id="PF00873">
    <property type="entry name" value="ACR_tran"/>
    <property type="match status" value="1"/>
</dbReference>
<feature type="transmembrane region" description="Helical" evidence="1">
    <location>
        <begin position="354"/>
        <end position="374"/>
    </location>
</feature>
<dbReference type="GO" id="GO:0042910">
    <property type="term" value="F:xenobiotic transmembrane transporter activity"/>
    <property type="evidence" value="ECO:0007669"/>
    <property type="project" value="TreeGrafter"/>
</dbReference>
<dbReference type="KEGG" id="bsan:CHH28_08405"/>
<dbReference type="SUPFAM" id="SSF82866">
    <property type="entry name" value="Multidrug efflux transporter AcrB transmembrane domain"/>
    <property type="match status" value="2"/>
</dbReference>
<evidence type="ECO:0000313" key="3">
    <source>
        <dbReference type="Proteomes" id="UP000202440"/>
    </source>
</evidence>
<feature type="transmembrane region" description="Helical" evidence="1">
    <location>
        <begin position="527"/>
        <end position="549"/>
    </location>
</feature>
<dbReference type="InterPro" id="IPR027463">
    <property type="entry name" value="AcrB_DN_DC_subdom"/>
</dbReference>
<gene>
    <name evidence="2" type="ORF">CHH28_08405</name>
</gene>
<keyword evidence="1" id="KW-0812">Transmembrane</keyword>
<dbReference type="SUPFAM" id="SSF82714">
    <property type="entry name" value="Multidrug efflux transporter AcrB TolC docking domain, DN and DC subdomains"/>
    <property type="match status" value="2"/>
</dbReference>